<reference evidence="1" key="2">
    <citation type="journal article" date="2022" name="BMC Genomics">
        <title>Comparative genome analysis of mycobacteria focusing on tRNA and non-coding RNA.</title>
        <authorList>
            <person name="Behra P.R.K."/>
            <person name="Pettersson B.M.F."/>
            <person name="Ramesh M."/>
            <person name="Das S."/>
            <person name="Dasgupta S."/>
            <person name="Kirsebom L.A."/>
        </authorList>
    </citation>
    <scope>NUCLEOTIDE SEQUENCE</scope>
    <source>
        <strain evidence="1">DSM 45439</strain>
    </source>
</reference>
<sequence length="48" mass="4488">MASSADSWVIGADTTGGCGVTVGAAGDGGPVTCGPAGLFNDGLRFSAL</sequence>
<organism evidence="1 2">
    <name type="scientific">Mycobacterium bouchedurhonense</name>
    <dbReference type="NCBI Taxonomy" id="701041"/>
    <lineage>
        <taxon>Bacteria</taxon>
        <taxon>Bacillati</taxon>
        <taxon>Actinomycetota</taxon>
        <taxon>Actinomycetes</taxon>
        <taxon>Mycobacteriales</taxon>
        <taxon>Mycobacteriaceae</taxon>
        <taxon>Mycobacterium</taxon>
        <taxon>Mycobacterium avium complex (MAC)</taxon>
    </lineage>
</organism>
<comment type="caution">
    <text evidence="1">The sequence shown here is derived from an EMBL/GenBank/DDBJ whole genome shotgun (WGS) entry which is preliminary data.</text>
</comment>
<dbReference type="EMBL" id="JACKTG010000074">
    <property type="protein sequence ID" value="MCV6991827.1"/>
    <property type="molecule type" value="Genomic_DNA"/>
</dbReference>
<reference evidence="1" key="1">
    <citation type="submission" date="2020-07" db="EMBL/GenBank/DDBJ databases">
        <authorList>
            <person name="Pettersson B.M.F."/>
            <person name="Behra P.R.K."/>
            <person name="Ramesh M."/>
            <person name="Das S."/>
            <person name="Dasgupta S."/>
            <person name="Kirsebom L.A."/>
        </authorList>
    </citation>
    <scope>NUCLEOTIDE SEQUENCE</scope>
    <source>
        <strain evidence="1">DSM 45439</strain>
    </source>
</reference>
<protein>
    <submittedName>
        <fullName evidence="1">Uncharacterized protein</fullName>
    </submittedName>
</protein>
<accession>A0AAW5SAS7</accession>
<name>A0AAW5SAS7_MYCBC</name>
<dbReference type="RefSeq" id="WP_264002557.1">
    <property type="nucleotide sequence ID" value="NZ_JACKTG010000074.1"/>
</dbReference>
<dbReference type="Proteomes" id="UP001207588">
    <property type="component" value="Unassembled WGS sequence"/>
</dbReference>
<evidence type="ECO:0000313" key="1">
    <source>
        <dbReference type="EMBL" id="MCV6991827.1"/>
    </source>
</evidence>
<proteinExistence type="predicted"/>
<dbReference type="AlphaFoldDB" id="A0AAW5SAS7"/>
<gene>
    <name evidence="1" type="ORF">H7I91_21570</name>
</gene>
<evidence type="ECO:0000313" key="2">
    <source>
        <dbReference type="Proteomes" id="UP001207588"/>
    </source>
</evidence>